<reference evidence="1 2" key="1">
    <citation type="submission" date="2021-03" db="EMBL/GenBank/DDBJ databases">
        <title>Fibrella sp. HMF5036 genome sequencing and assembly.</title>
        <authorList>
            <person name="Kang H."/>
            <person name="Kim H."/>
            <person name="Bae S."/>
            <person name="Joh K."/>
        </authorList>
    </citation>
    <scope>NUCLEOTIDE SEQUENCE [LARGE SCALE GENOMIC DNA]</scope>
    <source>
        <strain evidence="1 2">HMF5036</strain>
    </source>
</reference>
<comment type="caution">
    <text evidence="1">The sequence shown here is derived from an EMBL/GenBank/DDBJ whole genome shotgun (WGS) entry which is preliminary data.</text>
</comment>
<accession>A0A939GC06</accession>
<name>A0A939GC06_9BACT</name>
<evidence type="ECO:0000313" key="1">
    <source>
        <dbReference type="EMBL" id="MBO0933906.1"/>
    </source>
</evidence>
<dbReference type="RefSeq" id="WP_207337872.1">
    <property type="nucleotide sequence ID" value="NZ_JAFMYU010000024.1"/>
</dbReference>
<keyword evidence="2" id="KW-1185">Reference proteome</keyword>
<dbReference type="AlphaFoldDB" id="A0A939GC06"/>
<protein>
    <submittedName>
        <fullName evidence="1">Uncharacterized protein</fullName>
    </submittedName>
</protein>
<dbReference type="Proteomes" id="UP000664795">
    <property type="component" value="Unassembled WGS sequence"/>
</dbReference>
<organism evidence="1 2">
    <name type="scientific">Fibrella aquatilis</name>
    <dbReference type="NCBI Taxonomy" id="2817059"/>
    <lineage>
        <taxon>Bacteria</taxon>
        <taxon>Pseudomonadati</taxon>
        <taxon>Bacteroidota</taxon>
        <taxon>Cytophagia</taxon>
        <taxon>Cytophagales</taxon>
        <taxon>Spirosomataceae</taxon>
        <taxon>Fibrella</taxon>
    </lineage>
</organism>
<sequence length="189" mass="20644">MEVTTLEAGYRASSAGGIRRLRLVEATPALTVLDPARFPSPGLAYPGLAANNVLIAAGALVVDWRLLPGMAEFTHDDQYGANGYQTDCLISWEVPHSVALLQWLAKHGARRWVALVVDANDQAYVIGDPANGARLKVNGGTGRKRPDGGKHQFTLAVRLNHPLWLLDDFELLTSYRPEFDLSFDTTFTS</sequence>
<dbReference type="EMBL" id="JAFMYU010000024">
    <property type="protein sequence ID" value="MBO0933906.1"/>
    <property type="molecule type" value="Genomic_DNA"/>
</dbReference>
<proteinExistence type="predicted"/>
<evidence type="ECO:0000313" key="2">
    <source>
        <dbReference type="Proteomes" id="UP000664795"/>
    </source>
</evidence>
<gene>
    <name evidence="1" type="ORF">J2I48_23050</name>
</gene>